<dbReference type="AlphaFoldDB" id="A0A1S1LHN9"/>
<gene>
    <name evidence="1" type="ORF">BKG82_27035</name>
</gene>
<evidence type="ECO:0000313" key="2">
    <source>
        <dbReference type="Proteomes" id="UP000180043"/>
    </source>
</evidence>
<name>A0A1S1LHN9_MYCCH</name>
<evidence type="ECO:0000313" key="1">
    <source>
        <dbReference type="EMBL" id="OHU47309.1"/>
    </source>
</evidence>
<sequence>MTDLATFQRALDLYGAAAYWRYRTAEQAGEGSQTALAAASLADELRDQTVRFGASDEQVDDAEQYARTCILKGRKPSKASWSFEDFQRDYDKL</sequence>
<protein>
    <submittedName>
        <fullName evidence="1">Uncharacterized protein</fullName>
    </submittedName>
</protein>
<comment type="caution">
    <text evidence="1">The sequence shown here is derived from an EMBL/GenBank/DDBJ whole genome shotgun (WGS) entry which is preliminary data.</text>
</comment>
<reference evidence="1 2" key="1">
    <citation type="submission" date="2016-10" db="EMBL/GenBank/DDBJ databases">
        <title>Evaluation of Human, Veterinary and Environmental Mycobacterium chelonae Isolates by Core Genome Phylogenomic Analysis, Targeted Gene Comparison, and Anti-microbial Susceptibility Patterns: A Tale of Mistaken Identities.</title>
        <authorList>
            <person name="Fogelson S.B."/>
            <person name="Camus A.C."/>
            <person name="Lorenz W."/>
            <person name="Vasireddy R."/>
            <person name="Vasireddy S."/>
            <person name="Smith T."/>
            <person name="Brown-Elliott B.A."/>
            <person name="Wallace R.J.Jr."/>
            <person name="Hasan N.A."/>
            <person name="Reischl U."/>
            <person name="Sanchez S."/>
        </authorList>
    </citation>
    <scope>NUCLEOTIDE SEQUENCE [LARGE SCALE GENOMIC DNA]</scope>
    <source>
        <strain evidence="1 2">15515</strain>
    </source>
</reference>
<proteinExistence type="predicted"/>
<accession>A0A1S1LHN9</accession>
<dbReference type="Proteomes" id="UP000180043">
    <property type="component" value="Unassembled WGS sequence"/>
</dbReference>
<organism evidence="1 2">
    <name type="scientific">Mycobacteroides chelonae</name>
    <name type="common">Mycobacterium chelonae</name>
    <dbReference type="NCBI Taxonomy" id="1774"/>
    <lineage>
        <taxon>Bacteria</taxon>
        <taxon>Bacillati</taxon>
        <taxon>Actinomycetota</taxon>
        <taxon>Actinomycetes</taxon>
        <taxon>Mycobacteriales</taxon>
        <taxon>Mycobacteriaceae</taxon>
        <taxon>Mycobacteroides</taxon>
    </lineage>
</organism>
<dbReference type="EMBL" id="MLIQ01000042">
    <property type="protein sequence ID" value="OHU47309.1"/>
    <property type="molecule type" value="Genomic_DNA"/>
</dbReference>
<dbReference type="RefSeq" id="WP_070947928.1">
    <property type="nucleotide sequence ID" value="NZ_MLIQ01000042.1"/>
</dbReference>